<dbReference type="EMBL" id="CAFBLP010000168">
    <property type="protein sequence ID" value="CAB4898798.1"/>
    <property type="molecule type" value="Genomic_DNA"/>
</dbReference>
<proteinExistence type="predicted"/>
<feature type="transmembrane region" description="Helical" evidence="1">
    <location>
        <begin position="46"/>
        <end position="65"/>
    </location>
</feature>
<keyword evidence="1" id="KW-1133">Transmembrane helix</keyword>
<organism evidence="2">
    <name type="scientific">freshwater metagenome</name>
    <dbReference type="NCBI Taxonomy" id="449393"/>
    <lineage>
        <taxon>unclassified sequences</taxon>
        <taxon>metagenomes</taxon>
        <taxon>ecological metagenomes</taxon>
    </lineage>
</organism>
<feature type="transmembrane region" description="Helical" evidence="1">
    <location>
        <begin position="85"/>
        <end position="103"/>
    </location>
</feature>
<accession>A0A6J7FXP0</accession>
<sequence length="114" mass="12332">MADQGRTASSSAKKPDNGQFGEVFDLVKAYATQETIGPLKGIGRKIAWGLSGAIALSMGLFFISLGLLRLVQVKLPRLARGAWSWAPYGIVFVFCVLVTAFALSRISKIEKELN</sequence>
<name>A0A6J7FXP0_9ZZZZ</name>
<keyword evidence="1" id="KW-0472">Membrane</keyword>
<protein>
    <submittedName>
        <fullName evidence="2">Unannotated protein</fullName>
    </submittedName>
</protein>
<reference evidence="2" key="1">
    <citation type="submission" date="2020-05" db="EMBL/GenBank/DDBJ databases">
        <authorList>
            <person name="Chiriac C."/>
            <person name="Salcher M."/>
            <person name="Ghai R."/>
            <person name="Kavagutti S V."/>
        </authorList>
    </citation>
    <scope>NUCLEOTIDE SEQUENCE</scope>
</reference>
<evidence type="ECO:0000256" key="1">
    <source>
        <dbReference type="SAM" id="Phobius"/>
    </source>
</evidence>
<evidence type="ECO:0000313" key="2">
    <source>
        <dbReference type="EMBL" id="CAB4898798.1"/>
    </source>
</evidence>
<gene>
    <name evidence="2" type="ORF">UFOPK3376_03304</name>
</gene>
<dbReference type="AlphaFoldDB" id="A0A6J7FXP0"/>
<keyword evidence="1" id="KW-0812">Transmembrane</keyword>